<proteinExistence type="predicted"/>
<organism evidence="1 2">
    <name type="scientific">Cercospora beticola</name>
    <name type="common">Sugarbeet leaf spot fungus</name>
    <dbReference type="NCBI Taxonomy" id="122368"/>
    <lineage>
        <taxon>Eukaryota</taxon>
        <taxon>Fungi</taxon>
        <taxon>Dikarya</taxon>
        <taxon>Ascomycota</taxon>
        <taxon>Pezizomycotina</taxon>
        <taxon>Dothideomycetes</taxon>
        <taxon>Dothideomycetidae</taxon>
        <taxon>Mycosphaerellales</taxon>
        <taxon>Mycosphaerellaceae</taxon>
        <taxon>Cercospora</taxon>
    </lineage>
</organism>
<accession>A0ABZ0P0Z8</accession>
<dbReference type="GeneID" id="90644616"/>
<reference evidence="1 2" key="1">
    <citation type="submission" date="2023-09" db="EMBL/GenBank/DDBJ databases">
        <title>Complete-Gapless Cercospora beticola genome.</title>
        <authorList>
            <person name="Wyatt N.A."/>
            <person name="Spanner R.E."/>
            <person name="Bolton M.D."/>
        </authorList>
    </citation>
    <scope>NUCLEOTIDE SEQUENCE [LARGE SCALE GENOMIC DNA]</scope>
    <source>
        <strain evidence="1">Cb09-40</strain>
    </source>
</reference>
<dbReference type="EMBL" id="CP134189">
    <property type="protein sequence ID" value="WPB05428.1"/>
    <property type="molecule type" value="Genomic_DNA"/>
</dbReference>
<name>A0ABZ0P0Z8_CERBT</name>
<sequence length="89" mass="10185">MARVARAEVQLGALPDSSVLHSTLDLRSTLDATAVLEASRGRLVFGSEVRCTMHYLRVQMRDHIRQQWRLSSMVKLEEESCCVEEDRRP</sequence>
<dbReference type="RefSeq" id="XP_065459318.1">
    <property type="nucleotide sequence ID" value="XM_065603246.1"/>
</dbReference>
<dbReference type="Proteomes" id="UP001302367">
    <property type="component" value="Chromosome 6"/>
</dbReference>
<protein>
    <submittedName>
        <fullName evidence="1">Uncharacterized protein</fullName>
    </submittedName>
</protein>
<evidence type="ECO:0000313" key="1">
    <source>
        <dbReference type="EMBL" id="WPB05428.1"/>
    </source>
</evidence>
<gene>
    <name evidence="1" type="ORF">RHO25_010080</name>
</gene>
<keyword evidence="2" id="KW-1185">Reference proteome</keyword>
<evidence type="ECO:0000313" key="2">
    <source>
        <dbReference type="Proteomes" id="UP001302367"/>
    </source>
</evidence>